<dbReference type="Gene3D" id="3.40.33.10">
    <property type="entry name" value="CAP"/>
    <property type="match status" value="1"/>
</dbReference>
<accession>A0ABR4AJC0</accession>
<dbReference type="InterPro" id="IPR035940">
    <property type="entry name" value="CAP_sf"/>
</dbReference>
<dbReference type="SUPFAM" id="SSF55797">
    <property type="entry name" value="PR-1-like"/>
    <property type="match status" value="1"/>
</dbReference>
<comment type="caution">
    <text evidence="3">The sequence shown here is derived from an EMBL/GenBank/DDBJ whole genome shotgun (WGS) entry which is preliminary data.</text>
</comment>
<feature type="domain" description="SCP" evidence="2">
    <location>
        <begin position="150"/>
        <end position="283"/>
    </location>
</feature>
<evidence type="ECO:0000313" key="4">
    <source>
        <dbReference type="Proteomes" id="UP001590950"/>
    </source>
</evidence>
<feature type="region of interest" description="Disordered" evidence="1">
    <location>
        <begin position="112"/>
        <end position="143"/>
    </location>
</feature>
<dbReference type="InterPro" id="IPR014044">
    <property type="entry name" value="CAP_dom"/>
</dbReference>
<sequence length="284" mass="29784">MRTSIILPVILSAGAIGHPHFKLNNPLGHVHQKRQAPVEVHTIMQGNVVNIEDVFVKTVYANGASPDPSPAPVAQYHAPEKAAVVTPVVTVTPAPAPQPTLVTAKANYVVPSPKETNTPVPQPSSTSAPAPSGSNDGAPTSGGKSMLASANYFRKLQGYPPFEWSSTLEGNAAKTNRDDGGNSMTHELNPGSFGQCIAQGSDTTASGSYSPFDLIYLGWLCEIPSADLGDMCNIMEAATHMQVNTAEPGHANILRTAGYSKIGCNYIAATQPQGYGGLWTCDFA</sequence>
<dbReference type="EMBL" id="JBEFKJ010000006">
    <property type="protein sequence ID" value="KAL2045550.1"/>
    <property type="molecule type" value="Genomic_DNA"/>
</dbReference>
<name>A0ABR4AJC0_9LECA</name>
<evidence type="ECO:0000259" key="2">
    <source>
        <dbReference type="Pfam" id="PF00188"/>
    </source>
</evidence>
<dbReference type="Pfam" id="PF00188">
    <property type="entry name" value="CAP"/>
    <property type="match status" value="1"/>
</dbReference>
<feature type="region of interest" description="Disordered" evidence="1">
    <location>
        <begin position="164"/>
        <end position="188"/>
    </location>
</feature>
<dbReference type="Proteomes" id="UP001590950">
    <property type="component" value="Unassembled WGS sequence"/>
</dbReference>
<protein>
    <recommendedName>
        <fullName evidence="2">SCP domain-containing protein</fullName>
    </recommendedName>
</protein>
<organism evidence="3 4">
    <name type="scientific">Stereocaulon virgatum</name>
    <dbReference type="NCBI Taxonomy" id="373712"/>
    <lineage>
        <taxon>Eukaryota</taxon>
        <taxon>Fungi</taxon>
        <taxon>Dikarya</taxon>
        <taxon>Ascomycota</taxon>
        <taxon>Pezizomycotina</taxon>
        <taxon>Lecanoromycetes</taxon>
        <taxon>OSLEUM clade</taxon>
        <taxon>Lecanoromycetidae</taxon>
        <taxon>Lecanorales</taxon>
        <taxon>Lecanorineae</taxon>
        <taxon>Stereocaulaceae</taxon>
        <taxon>Stereocaulon</taxon>
    </lineage>
</organism>
<evidence type="ECO:0000313" key="3">
    <source>
        <dbReference type="EMBL" id="KAL2045550.1"/>
    </source>
</evidence>
<proteinExistence type="predicted"/>
<keyword evidence="4" id="KW-1185">Reference proteome</keyword>
<reference evidence="3 4" key="1">
    <citation type="submission" date="2024-09" db="EMBL/GenBank/DDBJ databases">
        <title>Rethinking Asexuality: The Enigmatic Case of Functional Sexual Genes in Lepraria (Stereocaulaceae).</title>
        <authorList>
            <person name="Doellman M."/>
            <person name="Sun Y."/>
            <person name="Barcenas-Pena A."/>
            <person name="Lumbsch H.T."/>
            <person name="Grewe F."/>
        </authorList>
    </citation>
    <scope>NUCLEOTIDE SEQUENCE [LARGE SCALE GENOMIC DNA]</scope>
    <source>
        <strain evidence="3 4">Mercado 3170</strain>
    </source>
</reference>
<gene>
    <name evidence="3" type="ORF">N7G274_001978</name>
</gene>
<evidence type="ECO:0000256" key="1">
    <source>
        <dbReference type="SAM" id="MobiDB-lite"/>
    </source>
</evidence>
<feature type="compositionally biased region" description="Low complexity" evidence="1">
    <location>
        <begin position="123"/>
        <end position="134"/>
    </location>
</feature>